<evidence type="ECO:0000313" key="5">
    <source>
        <dbReference type="Proteomes" id="UP000289856"/>
    </source>
</evidence>
<keyword evidence="1 2" id="KW-0238">DNA-binding</keyword>
<dbReference type="PANTHER" id="PTHR43479">
    <property type="entry name" value="ACREF/ENVCD OPERON REPRESSOR-RELATED"/>
    <property type="match status" value="1"/>
</dbReference>
<proteinExistence type="predicted"/>
<dbReference type="GO" id="GO:0003677">
    <property type="term" value="F:DNA binding"/>
    <property type="evidence" value="ECO:0007669"/>
    <property type="project" value="UniProtKB-UniRule"/>
</dbReference>
<dbReference type="EMBL" id="AP019400">
    <property type="protein sequence ID" value="BBI35867.1"/>
    <property type="molecule type" value="Genomic_DNA"/>
</dbReference>
<dbReference type="Gene3D" id="1.10.357.10">
    <property type="entry name" value="Tetracycline Repressor, domain 2"/>
    <property type="match status" value="1"/>
</dbReference>
<accession>A0A3T1DCP4</accession>
<dbReference type="RefSeq" id="WP_130614909.1">
    <property type="nucleotide sequence ID" value="NZ_AP019400.1"/>
</dbReference>
<dbReference type="OrthoDB" id="9810250at2"/>
<dbReference type="AlphaFoldDB" id="A0A3T1DCP4"/>
<dbReference type="InterPro" id="IPR001647">
    <property type="entry name" value="HTH_TetR"/>
</dbReference>
<feature type="domain" description="HTH tetR-type" evidence="3">
    <location>
        <begin position="12"/>
        <end position="72"/>
    </location>
</feature>
<name>A0A3T1DCP4_9BACL</name>
<gene>
    <name evidence="4" type="ORF">KCTCHS21_52660</name>
</gene>
<keyword evidence="5" id="KW-1185">Reference proteome</keyword>
<dbReference type="KEGG" id="cohn:KCTCHS21_52660"/>
<evidence type="ECO:0000259" key="3">
    <source>
        <dbReference type="PROSITE" id="PS50977"/>
    </source>
</evidence>
<evidence type="ECO:0000256" key="1">
    <source>
        <dbReference type="ARBA" id="ARBA00023125"/>
    </source>
</evidence>
<dbReference type="Pfam" id="PF00440">
    <property type="entry name" value="TetR_N"/>
    <property type="match status" value="1"/>
</dbReference>
<dbReference type="InterPro" id="IPR050624">
    <property type="entry name" value="HTH-type_Tx_Regulator"/>
</dbReference>
<dbReference type="PROSITE" id="PS50977">
    <property type="entry name" value="HTH_TETR_2"/>
    <property type="match status" value="1"/>
</dbReference>
<evidence type="ECO:0000256" key="2">
    <source>
        <dbReference type="PROSITE-ProRule" id="PRU00335"/>
    </source>
</evidence>
<dbReference type="PANTHER" id="PTHR43479:SF11">
    <property type="entry name" value="ACREF_ENVCD OPERON REPRESSOR-RELATED"/>
    <property type="match status" value="1"/>
</dbReference>
<organism evidence="4 5">
    <name type="scientific">Cohnella abietis</name>
    <dbReference type="NCBI Taxonomy" id="2507935"/>
    <lineage>
        <taxon>Bacteria</taxon>
        <taxon>Bacillati</taxon>
        <taxon>Bacillota</taxon>
        <taxon>Bacilli</taxon>
        <taxon>Bacillales</taxon>
        <taxon>Paenibacillaceae</taxon>
        <taxon>Cohnella</taxon>
    </lineage>
</organism>
<dbReference type="SUPFAM" id="SSF46689">
    <property type="entry name" value="Homeodomain-like"/>
    <property type="match status" value="1"/>
</dbReference>
<dbReference type="Pfam" id="PF14278">
    <property type="entry name" value="TetR_C_8"/>
    <property type="match status" value="1"/>
</dbReference>
<protein>
    <submittedName>
        <fullName evidence="4">Putative transcriptional regulator (TetR/AcrR family)</fullName>
    </submittedName>
</protein>
<dbReference type="InterPro" id="IPR039532">
    <property type="entry name" value="TetR_C_Firmicutes"/>
</dbReference>
<reference evidence="4 5" key="1">
    <citation type="submission" date="2019-01" db="EMBL/GenBank/DDBJ databases">
        <title>Complete genome sequence of Cohnella hallensis HS21 isolated from Korean fir (Abies koreana) rhizospheric soil.</title>
        <authorList>
            <person name="Jiang L."/>
            <person name="Kang S.W."/>
            <person name="Kim S."/>
            <person name="Jung J."/>
            <person name="Kim C.Y."/>
            <person name="Kim D.H."/>
            <person name="Kim S.W."/>
            <person name="Lee J."/>
        </authorList>
    </citation>
    <scope>NUCLEOTIDE SEQUENCE [LARGE SCALE GENOMIC DNA]</scope>
    <source>
        <strain evidence="4 5">HS21</strain>
    </source>
</reference>
<feature type="DNA-binding region" description="H-T-H motif" evidence="2">
    <location>
        <begin position="35"/>
        <end position="54"/>
    </location>
</feature>
<dbReference type="InterPro" id="IPR009057">
    <property type="entry name" value="Homeodomain-like_sf"/>
</dbReference>
<dbReference type="Proteomes" id="UP000289856">
    <property type="component" value="Chromosome"/>
</dbReference>
<sequence length="206" mass="23731">MSHYEYLDKSVVRTRLLLHAAILDLIDDRPYASVSVTDITKKAGVNRVTFYSYYSSKAELMEEIIEEKFNEYFSIVECIEPLKDIDQLMAGLEIYFRKSLHHISLNVKFYRILLSGALLEYKDQFEKRLHVCLKQILRKAEINGGKKSPVDLDFYIEWTIGGTIHIIHKWLASGMSTSQEQFMKQMLLISAVSSKLFGTSGDAFVT</sequence>
<evidence type="ECO:0000313" key="4">
    <source>
        <dbReference type="EMBL" id="BBI35867.1"/>
    </source>
</evidence>